<feature type="transmembrane region" description="Helical" evidence="6">
    <location>
        <begin position="350"/>
        <end position="371"/>
    </location>
</feature>
<keyword evidence="4 6" id="KW-1133">Transmembrane helix</keyword>
<feature type="domain" description="Polycystin cation channel PKD1/PKD2" evidence="7">
    <location>
        <begin position="372"/>
        <end position="430"/>
    </location>
</feature>
<dbReference type="InterPro" id="IPR013122">
    <property type="entry name" value="PKD1_2_channel"/>
</dbReference>
<dbReference type="PANTHER" id="PTHR10582:SF2">
    <property type="entry name" value="INACTIVE"/>
    <property type="match status" value="1"/>
</dbReference>
<keyword evidence="5 6" id="KW-0472">Membrane</keyword>
<keyword evidence="3" id="KW-0677">Repeat</keyword>
<evidence type="ECO:0000256" key="3">
    <source>
        <dbReference type="ARBA" id="ARBA00022737"/>
    </source>
</evidence>
<dbReference type="InterPro" id="IPR024862">
    <property type="entry name" value="TRPV"/>
</dbReference>
<evidence type="ECO:0000313" key="8">
    <source>
        <dbReference type="Proteomes" id="UP001652625"/>
    </source>
</evidence>
<name>A0ABM4CSW3_HYDVU</name>
<reference evidence="9" key="1">
    <citation type="submission" date="2025-08" db="UniProtKB">
        <authorList>
            <consortium name="RefSeq"/>
        </authorList>
    </citation>
    <scope>IDENTIFICATION</scope>
</reference>
<evidence type="ECO:0000313" key="9">
    <source>
        <dbReference type="RefSeq" id="XP_065664981.1"/>
    </source>
</evidence>
<evidence type="ECO:0000256" key="1">
    <source>
        <dbReference type="ARBA" id="ARBA00004141"/>
    </source>
</evidence>
<feature type="transmembrane region" description="Helical" evidence="6">
    <location>
        <begin position="414"/>
        <end position="433"/>
    </location>
</feature>
<dbReference type="Pfam" id="PF08016">
    <property type="entry name" value="PKD_channel"/>
    <property type="match status" value="1"/>
</dbReference>
<organism evidence="8 9">
    <name type="scientific">Hydra vulgaris</name>
    <name type="common">Hydra</name>
    <name type="synonym">Hydra attenuata</name>
    <dbReference type="NCBI Taxonomy" id="6087"/>
    <lineage>
        <taxon>Eukaryota</taxon>
        <taxon>Metazoa</taxon>
        <taxon>Cnidaria</taxon>
        <taxon>Hydrozoa</taxon>
        <taxon>Hydroidolina</taxon>
        <taxon>Anthoathecata</taxon>
        <taxon>Aplanulata</taxon>
        <taxon>Hydridae</taxon>
        <taxon>Hydra</taxon>
    </lineage>
</organism>
<evidence type="ECO:0000256" key="2">
    <source>
        <dbReference type="ARBA" id="ARBA00022692"/>
    </source>
</evidence>
<feature type="transmembrane region" description="Helical" evidence="6">
    <location>
        <begin position="538"/>
        <end position="562"/>
    </location>
</feature>
<comment type="subcellular location">
    <subcellularLocation>
        <location evidence="1">Membrane</location>
        <topology evidence="1">Multi-pass membrane protein</topology>
    </subcellularLocation>
</comment>
<sequence>MYGSVTEKDPISNLSIPLVTNISSITCGYDDETFLENPFNEVFDNNFWNKVTNAYSNGMAWADALNKVRINIICEDFIINNKDPLVSMLTEVYDKFKKHSKEPQVMSAFRLQLLEFVKIILHDDYSSSSSQEERKYAWLLPVPNQGRKTILHLAAERNLQDIAQVFIKMYPGLVYEPTSDSRKLPLELALELIPPFKCRHDEVASLLIKSMLHQRVRHLFESSDVMNASLKLADIVSDPTLKRTIPAILDCLINADWPFFPLKNPEKSEEEWSEIPNLPTRYHFHYRLLDGDQNSEPARKDNKPNVDFDYRSPSCLQLLVEGAHSEIAVRHPVVRMLVNRKWEKFGKKMIRMNFVVYIVFLLFMSLAFFGLKKMDTFSTVCEIVTLVFTVGYMISEVDQMEKERIQYFKDVFNYLDVLGLVLILSMVPLRISGYSKSELSVAAVAYLINFLRVFKYFPAFKYIGLYSKTFANIIYYDISKFAIVYAIVAIAFTGSVFLSLNATLTTNTINEIGFWKVLLKEVRALAESSPFNDDYSNFHAGVVILIMINMFSIIVILSNILIGQLSNRYSMAVEEAEIQYSIDKTKFITRLEKSRFRFFNARIAHYVDGDYVSDESLVKDLLNEWNKSQSLEDADTAAYIRKRIEKMLKTKDKND</sequence>
<dbReference type="Proteomes" id="UP001652625">
    <property type="component" value="Chromosome 11"/>
</dbReference>
<evidence type="ECO:0000256" key="5">
    <source>
        <dbReference type="ARBA" id="ARBA00023136"/>
    </source>
</evidence>
<dbReference type="RefSeq" id="XP_065664981.1">
    <property type="nucleotide sequence ID" value="XM_065808909.1"/>
</dbReference>
<protein>
    <submittedName>
        <fullName evidence="9">Uncharacterized protein LOC100201836 isoform X2</fullName>
    </submittedName>
</protein>
<evidence type="ECO:0000256" key="4">
    <source>
        <dbReference type="ARBA" id="ARBA00022989"/>
    </source>
</evidence>
<accession>A0ABM4CSW3</accession>
<gene>
    <name evidence="9" type="primary">LOC100201836</name>
</gene>
<keyword evidence="2 6" id="KW-0812">Transmembrane</keyword>
<dbReference type="PANTHER" id="PTHR10582">
    <property type="entry name" value="TRANSIENT RECEPTOR POTENTIAL ION CHANNEL PROTEIN"/>
    <property type="match status" value="1"/>
</dbReference>
<evidence type="ECO:0000259" key="7">
    <source>
        <dbReference type="Pfam" id="PF08016"/>
    </source>
</evidence>
<feature type="transmembrane region" description="Helical" evidence="6">
    <location>
        <begin position="439"/>
        <end position="457"/>
    </location>
</feature>
<dbReference type="GeneID" id="100201836"/>
<feature type="transmembrane region" description="Helical" evidence="6">
    <location>
        <begin position="478"/>
        <end position="500"/>
    </location>
</feature>
<evidence type="ECO:0000256" key="6">
    <source>
        <dbReference type="SAM" id="Phobius"/>
    </source>
</evidence>
<keyword evidence="8" id="KW-1185">Reference proteome</keyword>
<proteinExistence type="predicted"/>